<dbReference type="Proteomes" id="UP000091857">
    <property type="component" value="Chromosome 3"/>
</dbReference>
<evidence type="ECO:0000313" key="1">
    <source>
        <dbReference type="EMBL" id="KAG8656946.1"/>
    </source>
</evidence>
<organism evidence="1 2">
    <name type="scientific">Manihot esculenta</name>
    <name type="common">Cassava</name>
    <name type="synonym">Jatropha manihot</name>
    <dbReference type="NCBI Taxonomy" id="3983"/>
    <lineage>
        <taxon>Eukaryota</taxon>
        <taxon>Viridiplantae</taxon>
        <taxon>Streptophyta</taxon>
        <taxon>Embryophyta</taxon>
        <taxon>Tracheophyta</taxon>
        <taxon>Spermatophyta</taxon>
        <taxon>Magnoliopsida</taxon>
        <taxon>eudicotyledons</taxon>
        <taxon>Gunneridae</taxon>
        <taxon>Pentapetalae</taxon>
        <taxon>rosids</taxon>
        <taxon>fabids</taxon>
        <taxon>Malpighiales</taxon>
        <taxon>Euphorbiaceae</taxon>
        <taxon>Crotonoideae</taxon>
        <taxon>Manihoteae</taxon>
        <taxon>Manihot</taxon>
    </lineage>
</organism>
<dbReference type="EMBL" id="CM004389">
    <property type="protein sequence ID" value="KAG8656946.1"/>
    <property type="molecule type" value="Genomic_DNA"/>
</dbReference>
<proteinExistence type="predicted"/>
<comment type="caution">
    <text evidence="1">The sequence shown here is derived from an EMBL/GenBank/DDBJ whole genome shotgun (WGS) entry which is preliminary data.</text>
</comment>
<keyword evidence="2" id="KW-1185">Reference proteome</keyword>
<accession>A0ACB7HXV5</accession>
<sequence length="306" mass="35567">LDNSRKVQALYDLVCSYHPVNLFLCETLVNKTKLVALCSLLHFDSCFSVDCVGRSGGLDLLWKNSVDVAISGYSNNCIDAMISCGGVPWQFTGIYGVPERSRRQDSWNLLKGLSRWHNVGRNRYPRFLLNGFREAIAECELCDIPSKGYKFSWFLKRFGRIITREKLDRAMANGLWSQLFQYASATTLVSPTSDHDLLLISTEAQVVCKKERMFRFDNAWLHDEELFSVVRNSWQAFVGVDLMARKQSYIDELRWWGAKKNSRLWKRKNNLRRAIDHAREADPFDNCSYLNREWNNILVQEDARIR</sequence>
<reference evidence="2" key="1">
    <citation type="journal article" date="2016" name="Nat. Biotechnol.">
        <title>Sequencing wild and cultivated cassava and related species reveals extensive interspecific hybridization and genetic diversity.</title>
        <authorList>
            <person name="Bredeson J.V."/>
            <person name="Lyons J.B."/>
            <person name="Prochnik S.E."/>
            <person name="Wu G.A."/>
            <person name="Ha C.M."/>
            <person name="Edsinger-Gonzales E."/>
            <person name="Grimwood J."/>
            <person name="Schmutz J."/>
            <person name="Rabbi I.Y."/>
            <person name="Egesi C."/>
            <person name="Nauluvula P."/>
            <person name="Lebot V."/>
            <person name="Ndunguru J."/>
            <person name="Mkamilo G."/>
            <person name="Bart R.S."/>
            <person name="Setter T.L."/>
            <person name="Gleadow R.M."/>
            <person name="Kulakow P."/>
            <person name="Ferguson M.E."/>
            <person name="Rounsley S."/>
            <person name="Rokhsar D.S."/>
        </authorList>
    </citation>
    <scope>NUCLEOTIDE SEQUENCE [LARGE SCALE GENOMIC DNA]</scope>
    <source>
        <strain evidence="2">cv. AM560-2</strain>
    </source>
</reference>
<protein>
    <submittedName>
        <fullName evidence="1">Uncharacterized protein</fullName>
    </submittedName>
</protein>
<gene>
    <name evidence="1" type="ORF">MANES_03G024550v8</name>
</gene>
<name>A0ACB7HXV5_MANES</name>
<evidence type="ECO:0000313" key="2">
    <source>
        <dbReference type="Proteomes" id="UP000091857"/>
    </source>
</evidence>
<feature type="non-terminal residue" evidence="1">
    <location>
        <position position="306"/>
    </location>
</feature>